<comment type="caution">
    <text evidence="2">The sequence shown here is derived from an EMBL/GenBank/DDBJ whole genome shotgun (WGS) entry which is preliminary data.</text>
</comment>
<evidence type="ECO:0000256" key="1">
    <source>
        <dbReference type="SAM" id="MobiDB-lite"/>
    </source>
</evidence>
<reference evidence="2 3" key="1">
    <citation type="submission" date="2014-02" db="EMBL/GenBank/DDBJ databases">
        <title>The small core and large imbalanced accessory genome model reveals a collaborative survival strategy of Sorangium cellulosum strains in nature.</title>
        <authorList>
            <person name="Han K."/>
            <person name="Peng R."/>
            <person name="Blom J."/>
            <person name="Li Y.-Z."/>
        </authorList>
    </citation>
    <scope>NUCLEOTIDE SEQUENCE [LARGE SCALE GENOMIC DNA]</scope>
    <source>
        <strain evidence="2 3">So0149</strain>
    </source>
</reference>
<sequence>MRALERREGRGPGAAAEASAGRRDWPAGDPELVHVHLDAGALDPLAPQGLDAGALVELPRVVLDAGALVELADIGSRSTAIPRY</sequence>
<evidence type="ECO:0000313" key="3">
    <source>
        <dbReference type="Proteomes" id="UP000075515"/>
    </source>
</evidence>
<protein>
    <submittedName>
        <fullName evidence="2">Uncharacterized protein</fullName>
    </submittedName>
</protein>
<feature type="compositionally biased region" description="Basic and acidic residues" evidence="1">
    <location>
        <begin position="1"/>
        <end position="10"/>
    </location>
</feature>
<accession>A0A150SNU9</accession>
<dbReference type="Proteomes" id="UP000075515">
    <property type="component" value="Unassembled WGS sequence"/>
</dbReference>
<organism evidence="2 3">
    <name type="scientific">Sorangium cellulosum</name>
    <name type="common">Polyangium cellulosum</name>
    <dbReference type="NCBI Taxonomy" id="56"/>
    <lineage>
        <taxon>Bacteria</taxon>
        <taxon>Pseudomonadati</taxon>
        <taxon>Myxococcota</taxon>
        <taxon>Polyangia</taxon>
        <taxon>Polyangiales</taxon>
        <taxon>Polyangiaceae</taxon>
        <taxon>Sorangium</taxon>
    </lineage>
</organism>
<gene>
    <name evidence="2" type="ORF">BE18_09510</name>
</gene>
<proteinExistence type="predicted"/>
<feature type="region of interest" description="Disordered" evidence="1">
    <location>
        <begin position="1"/>
        <end position="29"/>
    </location>
</feature>
<name>A0A150SNU9_SORCE</name>
<feature type="compositionally biased region" description="Basic and acidic residues" evidence="1">
    <location>
        <begin position="20"/>
        <end position="29"/>
    </location>
</feature>
<evidence type="ECO:0000313" key="2">
    <source>
        <dbReference type="EMBL" id="KYG00189.1"/>
    </source>
</evidence>
<dbReference type="AlphaFoldDB" id="A0A150SNU9"/>
<dbReference type="EMBL" id="JEMC01001041">
    <property type="protein sequence ID" value="KYG00189.1"/>
    <property type="molecule type" value="Genomic_DNA"/>
</dbReference>